<accession>A0A671X3Y1</accession>
<evidence type="ECO:0000256" key="11">
    <source>
        <dbReference type="ARBA" id="ARBA00023157"/>
    </source>
</evidence>
<dbReference type="Proteomes" id="UP000472265">
    <property type="component" value="Chromosome 7"/>
</dbReference>
<keyword evidence="10 12" id="KW-0472">Membrane</keyword>
<protein>
    <recommendedName>
        <fullName evidence="12">Beta-1,4 N-acetylgalactosaminyltransferase</fullName>
    </recommendedName>
</protein>
<keyword evidence="11" id="KW-1015">Disulfide bond</keyword>
<dbReference type="Gene3D" id="3.90.550.10">
    <property type="entry name" value="Spore Coat Polysaccharide Biosynthesis Protein SpsA, Chain A"/>
    <property type="match status" value="1"/>
</dbReference>
<evidence type="ECO:0000256" key="5">
    <source>
        <dbReference type="ARBA" id="ARBA00022679"/>
    </source>
</evidence>
<evidence type="ECO:0000256" key="3">
    <source>
        <dbReference type="ARBA" id="ARBA00011748"/>
    </source>
</evidence>
<keyword evidence="8 13" id="KW-1133">Transmembrane helix</keyword>
<keyword evidence="5 12" id="KW-0808">Transferase</keyword>
<reference evidence="15" key="3">
    <citation type="submission" date="2025-09" db="UniProtKB">
        <authorList>
            <consortium name="Ensembl"/>
        </authorList>
    </citation>
    <scope>IDENTIFICATION</scope>
</reference>
<comment type="similarity">
    <text evidence="2 12">Belongs to the glycosyltransferase 2 family.</text>
</comment>
<evidence type="ECO:0000256" key="8">
    <source>
        <dbReference type="ARBA" id="ARBA00022989"/>
    </source>
</evidence>
<feature type="domain" description="Glycosyltransferase 2-like" evidence="14">
    <location>
        <begin position="316"/>
        <end position="448"/>
    </location>
</feature>
<dbReference type="GO" id="GO:0000139">
    <property type="term" value="C:Golgi membrane"/>
    <property type="evidence" value="ECO:0007669"/>
    <property type="project" value="UniProtKB-SubCell"/>
</dbReference>
<dbReference type="SUPFAM" id="SSF53448">
    <property type="entry name" value="Nucleotide-diphospho-sugar transferases"/>
    <property type="match status" value="1"/>
</dbReference>
<evidence type="ECO:0000256" key="12">
    <source>
        <dbReference type="PIRNR" id="PIRNR000474"/>
    </source>
</evidence>
<comment type="subcellular location">
    <subcellularLocation>
        <location evidence="1">Golgi apparatus membrane</location>
        <topology evidence="1">Single-pass type II membrane protein</topology>
    </subcellularLocation>
</comment>
<dbReference type="GO" id="GO:0001574">
    <property type="term" value="P:ganglioside biosynthetic process"/>
    <property type="evidence" value="ECO:0007669"/>
    <property type="project" value="TreeGrafter"/>
</dbReference>
<dbReference type="InterPro" id="IPR001173">
    <property type="entry name" value="Glyco_trans_2-like"/>
</dbReference>
<reference evidence="15" key="1">
    <citation type="submission" date="2021-04" db="EMBL/GenBank/DDBJ databases">
        <authorList>
            <consortium name="Wellcome Sanger Institute Data Sharing"/>
        </authorList>
    </citation>
    <scope>NUCLEOTIDE SEQUENCE [LARGE SCALE GENOMIC DNA]</scope>
</reference>
<dbReference type="Pfam" id="PF00535">
    <property type="entry name" value="Glycos_transf_2"/>
    <property type="match status" value="1"/>
</dbReference>
<organism evidence="15 16">
    <name type="scientific">Sparus aurata</name>
    <name type="common">Gilthead sea bream</name>
    <dbReference type="NCBI Taxonomy" id="8175"/>
    <lineage>
        <taxon>Eukaryota</taxon>
        <taxon>Metazoa</taxon>
        <taxon>Chordata</taxon>
        <taxon>Craniata</taxon>
        <taxon>Vertebrata</taxon>
        <taxon>Euteleostomi</taxon>
        <taxon>Actinopterygii</taxon>
        <taxon>Neopterygii</taxon>
        <taxon>Teleostei</taxon>
        <taxon>Neoteleostei</taxon>
        <taxon>Acanthomorphata</taxon>
        <taxon>Eupercaria</taxon>
        <taxon>Spariformes</taxon>
        <taxon>Sparidae</taxon>
        <taxon>Sparus</taxon>
    </lineage>
</organism>
<evidence type="ECO:0000256" key="6">
    <source>
        <dbReference type="ARBA" id="ARBA00022692"/>
    </source>
</evidence>
<evidence type="ECO:0000256" key="13">
    <source>
        <dbReference type="SAM" id="Phobius"/>
    </source>
</evidence>
<evidence type="ECO:0000313" key="16">
    <source>
        <dbReference type="Proteomes" id="UP000472265"/>
    </source>
</evidence>
<evidence type="ECO:0000256" key="2">
    <source>
        <dbReference type="ARBA" id="ARBA00006739"/>
    </source>
</evidence>
<dbReference type="FunFam" id="3.90.550.10:FF:000076">
    <property type="entry name" value="Beta-1,4 N-acetylgalactosaminyltransferase"/>
    <property type="match status" value="1"/>
</dbReference>
<dbReference type="GO" id="GO:0008376">
    <property type="term" value="F:acetylgalactosaminyltransferase activity"/>
    <property type="evidence" value="ECO:0007669"/>
    <property type="project" value="TreeGrafter"/>
</dbReference>
<evidence type="ECO:0000256" key="4">
    <source>
        <dbReference type="ARBA" id="ARBA00022676"/>
    </source>
</evidence>
<dbReference type="PIRSF" id="PIRSF000474">
    <property type="entry name" value="GM2_GD2_synthase"/>
    <property type="match status" value="1"/>
</dbReference>
<evidence type="ECO:0000259" key="14">
    <source>
        <dbReference type="Pfam" id="PF00535"/>
    </source>
</evidence>
<dbReference type="PANTHER" id="PTHR15046">
    <property type="entry name" value="GLYCO_TRANS_2-LIKE DOMAIN-CONTAINING PROTEIN"/>
    <property type="match status" value="1"/>
</dbReference>
<dbReference type="GeneTree" id="ENSGT00390000006679"/>
<dbReference type="OrthoDB" id="2139606at2759"/>
<reference evidence="15" key="2">
    <citation type="submission" date="2025-08" db="UniProtKB">
        <authorList>
            <consortium name="Ensembl"/>
        </authorList>
    </citation>
    <scope>IDENTIFICATION</scope>
</reference>
<dbReference type="AlphaFoldDB" id="A0A671X3Y1"/>
<evidence type="ECO:0000256" key="10">
    <source>
        <dbReference type="ARBA" id="ARBA00023136"/>
    </source>
</evidence>
<keyword evidence="9 12" id="KW-0333">Golgi apparatus</keyword>
<name>A0A671X3Y1_SPAAU</name>
<evidence type="ECO:0000256" key="9">
    <source>
        <dbReference type="ARBA" id="ARBA00023034"/>
    </source>
</evidence>
<feature type="transmembrane region" description="Helical" evidence="13">
    <location>
        <begin position="41"/>
        <end position="59"/>
    </location>
</feature>
<keyword evidence="16" id="KW-1185">Reference proteome</keyword>
<gene>
    <name evidence="15" type="primary">B4GALNT1</name>
    <name evidence="15" type="synonym">b4galnt1a</name>
</gene>
<dbReference type="OMA" id="HIEQYIM"/>
<comment type="subunit">
    <text evidence="3">Homodimer; disulfide-linked.</text>
</comment>
<evidence type="ECO:0000256" key="1">
    <source>
        <dbReference type="ARBA" id="ARBA00004323"/>
    </source>
</evidence>
<proteinExistence type="inferred from homology"/>
<sequence>MRKKKKNSSPESDSAVTRIRSCWKIFNPGKTAKMRITCKKCLGPMLLIGLTLLTLFYAWSPGTSSVVDVRPRQGNQLQKLLDETNQGIISGHHNDIAYHIKEDVASRLALNTCVCLADKDTLHLPFSNLLFSRAWAHNVSQAFLESHPDPEAAKSRRAQEYNSFQRRSYSPADELIIAEASSPLQYPTQGVKVRPLKTIIIPGLGLKEETRSNHVVYLTATLGTFDVAATVDRVDVKGEGAKHMTLSSPVLSALNRQLQFVTYTNTVFHPKTADTVRFATEAHQSFFSIKIGHATIPKLYNSGTQKEYNISALVTIATKTFLRYDKLKDLIDSIRQYYPTVTIVIADDNKQPQPVTGPHIEHYIMPFGKGWFAGRNLAVSQVTTKYVLWADDDFIFTANTKLERMVDILERTTLDLVGGAVREVTGYTATYRHTISVEEGGEQGDCLHIRNGYHHVIEGFPNCVVADAVINFFMGRTNKVLQVGFDPRLSRRGHLEFFIDGLGSLHIGSCSDIIVSHASKIQVPWSKTESQKAYEKFRYSLSSAETNISDEIFYFKNRFKCMTSH</sequence>
<dbReference type="Ensembl" id="ENSSAUT00010047321.1">
    <property type="protein sequence ID" value="ENSSAUP00010045006.1"/>
    <property type="gene ID" value="ENSSAUG00010018811.1"/>
</dbReference>
<keyword evidence="7" id="KW-0735">Signal-anchor</keyword>
<dbReference type="CDD" id="cd00761">
    <property type="entry name" value="Glyco_tranf_GTA_type"/>
    <property type="match status" value="1"/>
</dbReference>
<keyword evidence="6 13" id="KW-0812">Transmembrane</keyword>
<dbReference type="InterPro" id="IPR011143">
    <property type="entry name" value="GM2_synthase"/>
</dbReference>
<evidence type="ECO:0000313" key="15">
    <source>
        <dbReference type="Ensembl" id="ENSSAUP00010045006.1"/>
    </source>
</evidence>
<dbReference type="PANTHER" id="PTHR15046:SF1">
    <property type="entry name" value="BETA-1,4 N-ACETYLGALACTOSAMINYLTRANSFERASE 1"/>
    <property type="match status" value="1"/>
</dbReference>
<dbReference type="InParanoid" id="A0A671X3Y1"/>
<dbReference type="InterPro" id="IPR029044">
    <property type="entry name" value="Nucleotide-diphossugar_trans"/>
</dbReference>
<evidence type="ECO:0000256" key="7">
    <source>
        <dbReference type="ARBA" id="ARBA00022968"/>
    </source>
</evidence>
<keyword evidence="4 12" id="KW-0328">Glycosyltransferase</keyword>